<feature type="transmembrane region" description="Helical" evidence="8">
    <location>
        <begin position="304"/>
        <end position="325"/>
    </location>
</feature>
<keyword evidence="6 8" id="KW-0472">Membrane</keyword>
<dbReference type="GO" id="GO:0016020">
    <property type="term" value="C:membrane"/>
    <property type="evidence" value="ECO:0007669"/>
    <property type="project" value="UniProtKB-SubCell"/>
</dbReference>
<accession>A0A0R3CM52</accession>
<evidence type="ECO:0000313" key="11">
    <source>
        <dbReference type="Proteomes" id="UP000051380"/>
    </source>
</evidence>
<dbReference type="NCBIfam" id="TIGR03025">
    <property type="entry name" value="EPS_sugtrans"/>
    <property type="match status" value="1"/>
</dbReference>
<feature type="transmembrane region" description="Helical" evidence="8">
    <location>
        <begin position="39"/>
        <end position="61"/>
    </location>
</feature>
<comment type="similarity">
    <text evidence="2">Belongs to the bacterial sugar transferase family.</text>
</comment>
<dbReference type="InterPro" id="IPR003362">
    <property type="entry name" value="Bact_transf"/>
</dbReference>
<sequence length="489" mass="54635">MNFVNRHFPDREVTDRLSPEPTVFREPKWPLRYDAIEHVVLGADVATILFASLVSTLLYQAQYGQAAANLTNALGLALVSAACLVCLLKTYGLYQPVELLVLRNQMRAVCLAWMSSVLFILAVYGFAIRPETSQHPGLLFAVLGLSLLLGERWGVKVLLGRALSGRRFATTNIVLISDQPLAKNVGLSETLSMHGYLVKKRFSLPPLGFGPACRRRLATRVIDYIRTCHLDQVVVEAEPERWPELRAFVADLRVLPFPIIFVPVGTTSELLRHPKRSLGSAVCVELQRGPLTPLECAIKRTIDVIGASLALVMLAPLLALTAVAIKLDSPGPVFFRQQRCGFNGRIFLIRKFRTMRVLEDGPVILQANRADRRVTRVGKWLRRMSFDELPQLLNVLDGSMSLVGPRPHAVAHDSEFDTLVRNYALRHRVRPGLTGWAQVHGCRGATPTAVMVETRVQYDLWYIDNWSLGLDLAILLRTPVEVLRGRNAY</sequence>
<evidence type="ECO:0000259" key="9">
    <source>
        <dbReference type="Pfam" id="PF02397"/>
    </source>
</evidence>
<evidence type="ECO:0000256" key="7">
    <source>
        <dbReference type="ARBA" id="ARBA00023169"/>
    </source>
</evidence>
<evidence type="ECO:0000256" key="3">
    <source>
        <dbReference type="ARBA" id="ARBA00022679"/>
    </source>
</evidence>
<feature type="transmembrane region" description="Helical" evidence="8">
    <location>
        <begin position="73"/>
        <end position="94"/>
    </location>
</feature>
<evidence type="ECO:0000256" key="1">
    <source>
        <dbReference type="ARBA" id="ARBA00004141"/>
    </source>
</evidence>
<comment type="caution">
    <text evidence="10">The sequence shown here is derived from an EMBL/GenBank/DDBJ whole genome shotgun (WGS) entry which is preliminary data.</text>
</comment>
<reference evidence="10 11" key="1">
    <citation type="submission" date="2015-09" db="EMBL/GenBank/DDBJ databases">
        <title>Draft Genome Sequence of the Strain BR 3267 (Bradyrhizobium yuanmingense) recommended as inoculant for cowpea in Brazil.</title>
        <authorList>
            <person name="Simoes-Araujo J.L."/>
            <person name="Zilli J.E."/>
        </authorList>
    </citation>
    <scope>NUCLEOTIDE SEQUENCE [LARGE SCALE GENOMIC DNA]</scope>
    <source>
        <strain evidence="10 11">BR3267</strain>
    </source>
</reference>
<evidence type="ECO:0000256" key="2">
    <source>
        <dbReference type="ARBA" id="ARBA00006464"/>
    </source>
</evidence>
<dbReference type="GO" id="GO:0089702">
    <property type="term" value="F:undecaprenyl-phosphate glucose phosphotransferase activity"/>
    <property type="evidence" value="ECO:0007669"/>
    <property type="project" value="TreeGrafter"/>
</dbReference>
<dbReference type="EMBL" id="LJYF01000017">
    <property type="protein sequence ID" value="KRP98805.1"/>
    <property type="molecule type" value="Genomic_DNA"/>
</dbReference>
<dbReference type="Pfam" id="PF02397">
    <property type="entry name" value="Bac_transf"/>
    <property type="match status" value="1"/>
</dbReference>
<evidence type="ECO:0000256" key="5">
    <source>
        <dbReference type="ARBA" id="ARBA00022989"/>
    </source>
</evidence>
<dbReference type="OrthoDB" id="9808602at2"/>
<dbReference type="RefSeq" id="WP_057027323.1">
    <property type="nucleotide sequence ID" value="NZ_LJYF01000017.1"/>
</dbReference>
<dbReference type="GO" id="GO:0009242">
    <property type="term" value="P:colanic acid biosynthetic process"/>
    <property type="evidence" value="ECO:0007669"/>
    <property type="project" value="TreeGrafter"/>
</dbReference>
<proteinExistence type="inferred from homology"/>
<evidence type="ECO:0000313" key="10">
    <source>
        <dbReference type="EMBL" id="KRP98805.1"/>
    </source>
</evidence>
<dbReference type="Proteomes" id="UP000051380">
    <property type="component" value="Unassembled WGS sequence"/>
</dbReference>
<evidence type="ECO:0000256" key="4">
    <source>
        <dbReference type="ARBA" id="ARBA00022692"/>
    </source>
</evidence>
<dbReference type="PANTHER" id="PTHR30576">
    <property type="entry name" value="COLANIC BIOSYNTHESIS UDP-GLUCOSE LIPID CARRIER TRANSFERASE"/>
    <property type="match status" value="1"/>
</dbReference>
<dbReference type="AlphaFoldDB" id="A0A0R3CM52"/>
<keyword evidence="7" id="KW-0270">Exopolysaccharide synthesis</keyword>
<feature type="transmembrane region" description="Helical" evidence="8">
    <location>
        <begin position="138"/>
        <end position="159"/>
    </location>
</feature>
<feature type="transmembrane region" description="Helical" evidence="8">
    <location>
        <begin position="106"/>
        <end position="126"/>
    </location>
</feature>
<dbReference type="InterPro" id="IPR017475">
    <property type="entry name" value="EPS_sugar_tfrase"/>
</dbReference>
<feature type="domain" description="Bacterial sugar transferase" evidence="9">
    <location>
        <begin position="299"/>
        <end position="483"/>
    </location>
</feature>
<evidence type="ECO:0000256" key="6">
    <source>
        <dbReference type="ARBA" id="ARBA00023136"/>
    </source>
</evidence>
<evidence type="ECO:0000256" key="8">
    <source>
        <dbReference type="SAM" id="Phobius"/>
    </source>
</evidence>
<keyword evidence="5 8" id="KW-1133">Transmembrane helix</keyword>
<gene>
    <name evidence="10" type="ORF">AOQ72_16500</name>
</gene>
<dbReference type="STRING" id="108015.GA0061099_1008335"/>
<organism evidence="10 11">
    <name type="scientific">Bradyrhizobium yuanmingense</name>
    <dbReference type="NCBI Taxonomy" id="108015"/>
    <lineage>
        <taxon>Bacteria</taxon>
        <taxon>Pseudomonadati</taxon>
        <taxon>Pseudomonadota</taxon>
        <taxon>Alphaproteobacteria</taxon>
        <taxon>Hyphomicrobiales</taxon>
        <taxon>Nitrobacteraceae</taxon>
        <taxon>Bradyrhizobium</taxon>
    </lineage>
</organism>
<protein>
    <submittedName>
        <fullName evidence="10">Exopolysaccharide biosynthesis polyprenyl glycosylphosphotransferase</fullName>
    </submittedName>
</protein>
<comment type="subcellular location">
    <subcellularLocation>
        <location evidence="1">Membrane</location>
        <topology evidence="1">Multi-pass membrane protein</topology>
    </subcellularLocation>
</comment>
<dbReference type="GO" id="GO:0000271">
    <property type="term" value="P:polysaccharide biosynthetic process"/>
    <property type="evidence" value="ECO:0007669"/>
    <property type="project" value="UniProtKB-KW"/>
</dbReference>
<name>A0A0R3CM52_9BRAD</name>
<dbReference type="PANTHER" id="PTHR30576:SF21">
    <property type="entry name" value="UDP-GLUCOSE:UNDECAPRENYL-PHOSPHATE GLUCOSE-1-PHOSPHATE TRANSFERASE"/>
    <property type="match status" value="1"/>
</dbReference>
<keyword evidence="3 10" id="KW-0808">Transferase</keyword>
<keyword evidence="4 8" id="KW-0812">Transmembrane</keyword>